<keyword evidence="8" id="KW-0112">Calmodulin-binding</keyword>
<feature type="transmembrane region" description="Helical" evidence="9">
    <location>
        <begin position="275"/>
        <end position="293"/>
    </location>
</feature>
<keyword evidence="4 8" id="KW-0611">Plant defense</keyword>
<feature type="transmembrane region" description="Helical" evidence="9">
    <location>
        <begin position="148"/>
        <end position="168"/>
    </location>
</feature>
<comment type="similarity">
    <text evidence="2 8">Belongs to the MLO family.</text>
</comment>
<evidence type="ECO:0000256" key="4">
    <source>
        <dbReference type="ARBA" id="ARBA00022821"/>
    </source>
</evidence>
<dbReference type="AlphaFoldDB" id="A0AAV3P5K3"/>
<comment type="function">
    <text evidence="8">May be involved in modulation of pathogen defense and leaf cell death.</text>
</comment>
<reference evidence="10 11" key="1">
    <citation type="submission" date="2024-01" db="EMBL/GenBank/DDBJ databases">
        <title>The complete chloroplast genome sequence of Lithospermum erythrorhizon: insights into the phylogenetic relationship among Boraginaceae species and the maternal lineages of purple gromwells.</title>
        <authorList>
            <person name="Okada T."/>
            <person name="Watanabe K."/>
        </authorList>
    </citation>
    <scope>NUCLEOTIDE SEQUENCE [LARGE SCALE GENOMIC DNA]</scope>
</reference>
<protein>
    <recommendedName>
        <fullName evidence="8">MLO-like protein</fullName>
    </recommendedName>
</protein>
<feature type="transmembrane region" description="Helical" evidence="9">
    <location>
        <begin position="17"/>
        <end position="41"/>
    </location>
</feature>
<comment type="subcellular location">
    <subcellularLocation>
        <location evidence="1 8">Membrane</location>
        <topology evidence="1 8">Multi-pass membrane protein</topology>
    </subcellularLocation>
</comment>
<accession>A0AAV3P5K3</accession>
<keyword evidence="7 8" id="KW-0568">Pathogenesis-related protein</keyword>
<keyword evidence="5 8" id="KW-1133">Transmembrane helix</keyword>
<evidence type="ECO:0000256" key="3">
    <source>
        <dbReference type="ARBA" id="ARBA00022692"/>
    </source>
</evidence>
<dbReference type="EMBL" id="BAABME010000982">
    <property type="protein sequence ID" value="GAA0146779.1"/>
    <property type="molecule type" value="Genomic_DNA"/>
</dbReference>
<proteinExistence type="inferred from homology"/>
<comment type="caution">
    <text evidence="10">The sequence shown here is derived from an EMBL/GenBank/DDBJ whole genome shotgun (WGS) entry which is preliminary data.</text>
</comment>
<evidence type="ECO:0000256" key="6">
    <source>
        <dbReference type="ARBA" id="ARBA00023136"/>
    </source>
</evidence>
<evidence type="ECO:0000256" key="7">
    <source>
        <dbReference type="ARBA" id="ARBA00023265"/>
    </source>
</evidence>
<feature type="transmembrane region" description="Helical" evidence="9">
    <location>
        <begin position="399"/>
        <end position="420"/>
    </location>
</feature>
<evidence type="ECO:0000256" key="2">
    <source>
        <dbReference type="ARBA" id="ARBA00006574"/>
    </source>
</evidence>
<evidence type="ECO:0000256" key="9">
    <source>
        <dbReference type="SAM" id="Phobius"/>
    </source>
</evidence>
<dbReference type="PANTHER" id="PTHR31942">
    <property type="entry name" value="MLO-LIKE PROTEIN 1"/>
    <property type="match status" value="1"/>
</dbReference>
<evidence type="ECO:0000313" key="11">
    <source>
        <dbReference type="Proteomes" id="UP001454036"/>
    </source>
</evidence>
<organism evidence="10 11">
    <name type="scientific">Lithospermum erythrorhizon</name>
    <name type="common">Purple gromwell</name>
    <name type="synonym">Lithospermum officinale var. erythrorhizon</name>
    <dbReference type="NCBI Taxonomy" id="34254"/>
    <lineage>
        <taxon>Eukaryota</taxon>
        <taxon>Viridiplantae</taxon>
        <taxon>Streptophyta</taxon>
        <taxon>Embryophyta</taxon>
        <taxon>Tracheophyta</taxon>
        <taxon>Spermatophyta</taxon>
        <taxon>Magnoliopsida</taxon>
        <taxon>eudicotyledons</taxon>
        <taxon>Gunneridae</taxon>
        <taxon>Pentapetalae</taxon>
        <taxon>asterids</taxon>
        <taxon>lamiids</taxon>
        <taxon>Boraginales</taxon>
        <taxon>Boraginaceae</taxon>
        <taxon>Boraginoideae</taxon>
        <taxon>Lithospermeae</taxon>
        <taxon>Lithospermum</taxon>
    </lineage>
</organism>
<dbReference type="GO" id="GO:0005516">
    <property type="term" value="F:calmodulin binding"/>
    <property type="evidence" value="ECO:0007669"/>
    <property type="project" value="UniProtKB-KW"/>
</dbReference>
<feature type="transmembrane region" description="Helical" evidence="9">
    <location>
        <begin position="356"/>
        <end position="379"/>
    </location>
</feature>
<evidence type="ECO:0000256" key="8">
    <source>
        <dbReference type="RuleBase" id="RU280816"/>
    </source>
</evidence>
<evidence type="ECO:0000256" key="5">
    <source>
        <dbReference type="ARBA" id="ARBA00022989"/>
    </source>
</evidence>
<keyword evidence="11" id="KW-1185">Reference proteome</keyword>
<dbReference type="Proteomes" id="UP001454036">
    <property type="component" value="Unassembled WGS sequence"/>
</dbReference>
<keyword evidence="6 8" id="KW-0472">Membrane</keyword>
<gene>
    <name evidence="8" type="primary">MLO</name>
    <name evidence="10" type="ORF">LIER_06651</name>
</gene>
<evidence type="ECO:0000313" key="10">
    <source>
        <dbReference type="EMBL" id="GAA0146779.1"/>
    </source>
</evidence>
<dbReference type="InterPro" id="IPR004326">
    <property type="entry name" value="Mlo"/>
</dbReference>
<sequence length="494" mass="56282">MAGGGENEVNLEYTPTWIVALVCSVIVAVSLSVERIIHYVGKYLLKKKQIPLFEALRKIKEELMLLGFISLLLTVCQDRIMRLCIPKHLTDDWLPCKKKEEGETTTAHFFTSLVPGMRRLLAGTSSDQNYCEEKGKAQLLSLTSLHHLHIFIFVLAVSHVVFSALTVLCGGAKVRQWKTWEDAIQKKKFDPEKAMDKLTHVHEHEFVKGRFLGIGKCDSLLSWLISFGKQFYGSVTEADYATLRHGFIRMHSQGNPKFNFHMYIVRAFEADFKKVVGISWVLWVFVVVFLLLNVKGWHAYFWISFVPFGLLLLVGTKLEHIITQLAVEVAQRHVVVAGDLEVTPSDEHFWFRTPQLVIVLIHIILFQNSFEIGFFFFILVQYGFDSCIMGQVGYIVPRLVVGVIVQFLCSYSTLPLYAIVTLMGSKVKKSIFEEPIQESLNNWILKAKQTKGKRRVANGSTQQAPKESLEDYEAMEEGKVGEIEQVTLPPSEYK</sequence>
<name>A0AAV3P5K3_LITER</name>
<dbReference type="GO" id="GO:0016020">
    <property type="term" value="C:membrane"/>
    <property type="evidence" value="ECO:0007669"/>
    <property type="project" value="UniProtKB-SubCell"/>
</dbReference>
<comment type="domain">
    <text evidence="8">The C-terminus contains a calmodulin-binding domain, which binds calmodulin in a calcium-dependent fashion.</text>
</comment>
<feature type="transmembrane region" description="Helical" evidence="9">
    <location>
        <begin position="62"/>
        <end position="80"/>
    </location>
</feature>
<dbReference type="GO" id="GO:0006952">
    <property type="term" value="P:defense response"/>
    <property type="evidence" value="ECO:0007669"/>
    <property type="project" value="UniProtKB-KW"/>
</dbReference>
<keyword evidence="3 8" id="KW-0812">Transmembrane</keyword>
<evidence type="ECO:0000256" key="1">
    <source>
        <dbReference type="ARBA" id="ARBA00004141"/>
    </source>
</evidence>
<feature type="transmembrane region" description="Helical" evidence="9">
    <location>
        <begin position="299"/>
        <end position="316"/>
    </location>
</feature>
<dbReference type="PANTHER" id="PTHR31942:SF74">
    <property type="entry name" value="MLO-LIKE PROTEIN 15"/>
    <property type="match status" value="1"/>
</dbReference>
<dbReference type="Pfam" id="PF03094">
    <property type="entry name" value="Mlo"/>
    <property type="match status" value="1"/>
</dbReference>